<accession>A0AAU8N0R1</accession>
<feature type="region of interest" description="Disordered" evidence="1">
    <location>
        <begin position="1"/>
        <end position="30"/>
    </location>
</feature>
<dbReference type="EMBL" id="CP159925">
    <property type="protein sequence ID" value="XCO76668.1"/>
    <property type="molecule type" value="Genomic_DNA"/>
</dbReference>
<dbReference type="RefSeq" id="WP_363799924.1">
    <property type="nucleotide sequence ID" value="NZ_CP159925.1"/>
</dbReference>
<organism evidence="2">
    <name type="scientific">Lysobacter firmicutimachus</name>
    <dbReference type="NCBI Taxonomy" id="1792846"/>
    <lineage>
        <taxon>Bacteria</taxon>
        <taxon>Pseudomonadati</taxon>
        <taxon>Pseudomonadota</taxon>
        <taxon>Gammaproteobacteria</taxon>
        <taxon>Lysobacterales</taxon>
        <taxon>Lysobacteraceae</taxon>
        <taxon>Lysobacter</taxon>
    </lineage>
</organism>
<dbReference type="AlphaFoldDB" id="A0AAU8N0R1"/>
<proteinExistence type="predicted"/>
<reference evidence="2" key="1">
    <citation type="submission" date="2024-06" db="EMBL/GenBank/DDBJ databases">
        <authorList>
            <person name="Li S."/>
        </authorList>
    </citation>
    <scope>NUCLEOTIDE SEQUENCE</scope>
    <source>
        <strain evidence="2">SR10</strain>
    </source>
</reference>
<sequence>MNRNAAEAGKHSAAQRADRAATAPRDREPDINIVNLSDTEFALLQALRELEEGRIEVRVSQARIVEIVRSQRLPVAAAAESWG</sequence>
<evidence type="ECO:0000313" key="2">
    <source>
        <dbReference type="EMBL" id="XCO76668.1"/>
    </source>
</evidence>
<name>A0AAU8N0R1_9GAMM</name>
<protein>
    <submittedName>
        <fullName evidence="2">Uncharacterized protein</fullName>
    </submittedName>
</protein>
<feature type="compositionally biased region" description="Basic and acidic residues" evidence="1">
    <location>
        <begin position="16"/>
        <end position="30"/>
    </location>
</feature>
<gene>
    <name evidence="2" type="ORF">ABU614_07765</name>
</gene>
<evidence type="ECO:0000256" key="1">
    <source>
        <dbReference type="SAM" id="MobiDB-lite"/>
    </source>
</evidence>